<evidence type="ECO:0000313" key="2">
    <source>
        <dbReference type="Proteomes" id="UP000662074"/>
    </source>
</evidence>
<evidence type="ECO:0000313" key="1">
    <source>
        <dbReference type="EMBL" id="GGI52052.1"/>
    </source>
</evidence>
<organism evidence="1 2">
    <name type="scientific">Mucilaginibacter galii</name>
    <dbReference type="NCBI Taxonomy" id="2005073"/>
    <lineage>
        <taxon>Bacteria</taxon>
        <taxon>Pseudomonadati</taxon>
        <taxon>Bacteroidota</taxon>
        <taxon>Sphingobacteriia</taxon>
        <taxon>Sphingobacteriales</taxon>
        <taxon>Sphingobacteriaceae</taxon>
        <taxon>Mucilaginibacter</taxon>
    </lineage>
</organism>
<comment type="caution">
    <text evidence="1">The sequence shown here is derived from an EMBL/GenBank/DDBJ whole genome shotgun (WGS) entry which is preliminary data.</text>
</comment>
<protein>
    <recommendedName>
        <fullName evidence="3">DUF1570 domain-containing protein</fullName>
    </recommendedName>
</protein>
<reference evidence="1" key="2">
    <citation type="submission" date="2020-09" db="EMBL/GenBank/DDBJ databases">
        <authorList>
            <person name="Sun Q."/>
            <person name="Sedlacek I."/>
        </authorList>
    </citation>
    <scope>NUCLEOTIDE SEQUENCE</scope>
    <source>
        <strain evidence="1">CCM 8711</strain>
    </source>
</reference>
<dbReference type="RefSeq" id="WP_188418164.1">
    <property type="nucleotide sequence ID" value="NZ_BMDO01000010.1"/>
</dbReference>
<proteinExistence type="predicted"/>
<reference evidence="1" key="1">
    <citation type="journal article" date="2014" name="Int. J. Syst. Evol. Microbiol.">
        <title>Complete genome sequence of Corynebacterium casei LMG S-19264T (=DSM 44701T), isolated from a smear-ripened cheese.</title>
        <authorList>
            <consortium name="US DOE Joint Genome Institute (JGI-PGF)"/>
            <person name="Walter F."/>
            <person name="Albersmeier A."/>
            <person name="Kalinowski J."/>
            <person name="Ruckert C."/>
        </authorList>
    </citation>
    <scope>NUCLEOTIDE SEQUENCE</scope>
    <source>
        <strain evidence="1">CCM 8711</strain>
    </source>
</reference>
<dbReference type="Proteomes" id="UP000662074">
    <property type="component" value="Unassembled WGS sequence"/>
</dbReference>
<dbReference type="Gene3D" id="1.10.390.20">
    <property type="match status" value="1"/>
</dbReference>
<name>A0A917JCI3_9SPHI</name>
<evidence type="ECO:0008006" key="3">
    <source>
        <dbReference type="Google" id="ProtNLM"/>
    </source>
</evidence>
<accession>A0A917JCI3</accession>
<keyword evidence="2" id="KW-1185">Reference proteome</keyword>
<sequence length="268" mass="31049">MKNLDKAKQPHKVASASKKKPFLLAVFFLCAFQFNTHAQKLIYNAVDGKINAQDTAMLTRLVKYEAYVYNGLFEKQIPDSLPVIINLYKSRKKFEAVRDAESASITKTGFYSGRTKQCYIYEGDDYTNVIVHEVSHLFMQYHNYYGVPNWINEGLAEFFEGLYVNDKNAVYIDQQTPRLRKLKEYIGKGELDLKKYFGPEMSSWANKQDVEFKYNVGYGIIFFIIKTHPEYIKQILASLNKGDSSFTALAGSYGSSETFERRFRAFYR</sequence>
<gene>
    <name evidence="1" type="ORF">GCM10011425_32640</name>
</gene>
<dbReference type="EMBL" id="BMDO01000010">
    <property type="protein sequence ID" value="GGI52052.1"/>
    <property type="molecule type" value="Genomic_DNA"/>
</dbReference>
<dbReference type="AlphaFoldDB" id="A0A917JCI3"/>